<evidence type="ECO:0000256" key="12">
    <source>
        <dbReference type="ARBA" id="ARBA00023326"/>
    </source>
</evidence>
<evidence type="ECO:0000256" key="9">
    <source>
        <dbReference type="ARBA" id="ARBA00023180"/>
    </source>
</evidence>
<comment type="caution">
    <text evidence="18">The sequence shown here is derived from an EMBL/GenBank/DDBJ whole genome shotgun (WGS) entry which is preliminary data.</text>
</comment>
<evidence type="ECO:0000256" key="15">
    <source>
        <dbReference type="ARBA" id="ARBA00043078"/>
    </source>
</evidence>
<dbReference type="GO" id="GO:0009277">
    <property type="term" value="C:fungal-type cell wall"/>
    <property type="evidence" value="ECO:0007669"/>
    <property type="project" value="TreeGrafter"/>
</dbReference>
<dbReference type="GO" id="GO:0000272">
    <property type="term" value="P:polysaccharide catabolic process"/>
    <property type="evidence" value="ECO:0007669"/>
    <property type="project" value="UniProtKB-KW"/>
</dbReference>
<feature type="region of interest" description="Disordered" evidence="16">
    <location>
        <begin position="90"/>
        <end position="229"/>
    </location>
</feature>
<feature type="compositionally biased region" description="Polar residues" evidence="16">
    <location>
        <begin position="302"/>
        <end position="320"/>
    </location>
</feature>
<evidence type="ECO:0000256" key="2">
    <source>
        <dbReference type="ARBA" id="ARBA00004401"/>
    </source>
</evidence>
<accession>A0A2S4KP33</accession>
<dbReference type="EMBL" id="PKSG01000940">
    <property type="protein sequence ID" value="POR31941.1"/>
    <property type="molecule type" value="Genomic_DNA"/>
</dbReference>
<keyword evidence="10" id="KW-0119">Carbohydrate metabolism</keyword>
<evidence type="ECO:0000256" key="7">
    <source>
        <dbReference type="ARBA" id="ARBA00022968"/>
    </source>
</evidence>
<keyword evidence="8 17" id="KW-0472">Membrane</keyword>
<evidence type="ECO:0000256" key="16">
    <source>
        <dbReference type="SAM" id="MobiDB-lite"/>
    </source>
</evidence>
<feature type="region of interest" description="Disordered" evidence="16">
    <location>
        <begin position="1"/>
        <end position="77"/>
    </location>
</feature>
<proteinExistence type="inferred from homology"/>
<name>A0A2S4KP33_9HYPO</name>
<evidence type="ECO:0000313" key="18">
    <source>
        <dbReference type="EMBL" id="POR31941.1"/>
    </source>
</evidence>
<dbReference type="PANTHER" id="PTHR16631">
    <property type="entry name" value="GLUCAN 1,3-BETA-GLUCOSIDASE"/>
    <property type="match status" value="1"/>
</dbReference>
<feature type="region of interest" description="Disordered" evidence="16">
    <location>
        <begin position="252"/>
        <end position="336"/>
    </location>
</feature>
<protein>
    <recommendedName>
        <fullName evidence="4">glucan endo-1,3-beta-D-glucosidase</fullName>
        <ecNumber evidence="4">3.2.1.39</ecNumber>
    </recommendedName>
    <alternativeName>
        <fullName evidence="15">Endo-1,3-beta-glucanase btgC</fullName>
    </alternativeName>
    <alternativeName>
        <fullName evidence="14">Laminarinase btgC</fullName>
    </alternativeName>
</protein>
<dbReference type="FunFam" id="3.20.20.80:FF:000151">
    <property type="entry name" value="Glucan endo-1,3-beta-glucosidase btgC"/>
    <property type="match status" value="1"/>
</dbReference>
<feature type="compositionally biased region" description="Low complexity" evidence="16">
    <location>
        <begin position="63"/>
        <end position="77"/>
    </location>
</feature>
<evidence type="ECO:0000256" key="17">
    <source>
        <dbReference type="SAM" id="Phobius"/>
    </source>
</evidence>
<evidence type="ECO:0000256" key="6">
    <source>
        <dbReference type="ARBA" id="ARBA00022801"/>
    </source>
</evidence>
<evidence type="ECO:0000256" key="11">
    <source>
        <dbReference type="ARBA" id="ARBA00023316"/>
    </source>
</evidence>
<comment type="function">
    <text evidence="13">Glucanases play a role in cell expansion during growth, in cell-cell fusion during mating, and in spore release during sporulation. This enzyme may be involved in beta-glucan degradation. Active on laminarin and lichenan.</text>
</comment>
<reference evidence="18 19" key="1">
    <citation type="submission" date="2018-01" db="EMBL/GenBank/DDBJ databases">
        <title>Harnessing the power of phylogenomics to disentangle the directionality and signatures of interkingdom host jumping in the parasitic fungal genus Tolypocladium.</title>
        <authorList>
            <person name="Quandt C.A."/>
            <person name="Patterson W."/>
            <person name="Spatafora J.W."/>
        </authorList>
    </citation>
    <scope>NUCLEOTIDE SEQUENCE [LARGE SCALE GENOMIC DNA]</scope>
    <source>
        <strain evidence="18 19">NRBC 100945</strain>
    </source>
</reference>
<dbReference type="STRING" id="94208.A0A2S4KP33"/>
<feature type="compositionally biased region" description="Basic residues" evidence="16">
    <location>
        <begin position="45"/>
        <end position="54"/>
    </location>
</feature>
<keyword evidence="9" id="KW-0325">Glycoprotein</keyword>
<dbReference type="GO" id="GO:0005886">
    <property type="term" value="C:plasma membrane"/>
    <property type="evidence" value="ECO:0007669"/>
    <property type="project" value="UniProtKB-SubCell"/>
</dbReference>
<dbReference type="EC" id="3.2.1.39" evidence="4"/>
<keyword evidence="17" id="KW-1133">Transmembrane helix</keyword>
<feature type="compositionally biased region" description="Basic and acidic residues" evidence="16">
    <location>
        <begin position="92"/>
        <end position="104"/>
    </location>
</feature>
<evidence type="ECO:0000256" key="14">
    <source>
        <dbReference type="ARBA" id="ARBA00042373"/>
    </source>
</evidence>
<keyword evidence="5" id="KW-1003">Cell membrane</keyword>
<dbReference type="SUPFAM" id="SSF51445">
    <property type="entry name" value="(Trans)glycosidases"/>
    <property type="match status" value="1"/>
</dbReference>
<feature type="transmembrane region" description="Helical" evidence="17">
    <location>
        <begin position="389"/>
        <end position="410"/>
    </location>
</feature>
<keyword evidence="6" id="KW-0378">Hydrolase</keyword>
<gene>
    <name evidence="18" type="ORF">TPAR_07854</name>
</gene>
<dbReference type="OrthoDB" id="68336at2759"/>
<dbReference type="GO" id="GO:0005576">
    <property type="term" value="C:extracellular region"/>
    <property type="evidence" value="ECO:0007669"/>
    <property type="project" value="TreeGrafter"/>
</dbReference>
<sequence length="835" mass="90286">MIRDPSLPPSSSYTGRASKEDAAQSLSFAVDRPRASVGPQSPVPYRRHRRRRRSVASPAPGELTSPASASSSLPPRSLLFAPACVSPMQQHCFHDDPYEREPLEPSHSQSDTPPRRPLVQNLAYDYSQPTSPYFDDTPTRLYEADLSSSSSSRSRGHHNHPPPYAPNEAATGSRGMQDNAEPPPPPRHGDYSYYNRGGPSRGADDATYAPQAGPSNITPGAGNFSASASGGMSGIAHTVADRNARESGWDAMRGASQIPPPPSRVQHPNAPRQPYPPHSNGGYPYDPNNPRGGNLADRDSHSSLNPFGTTISTPSGTHSPARSMRSFAPSDSYADDPYQAYSSVPRSGGAQLGMVDPNDIVDDGDDGLHYPRRSQRNSMLGASNSDRPAIGAAAAVGGAAAAGGAVGALLGRNGRRRKQPCRVRMETLTEEHAGHGGSGDRLYDAGASREKSSAWLSRRKGSSKKWKWIVIILVFLVIAAAIVGGVLGALVAGNKKGGKDGGNDTASGDTNKNGDLNINSAEIKALLNNPNLHKVFPGMDYTPLNTQYPDCIHNPPSQNNVTRDVAVLSQLTNKIRLYGTDCNQTQMLLHAIDQLQMKDSIKVWLGVWQDGNETTNSRQLEQMWTILDDYGATPFEGIIVANEVLFRKDMTITRLASILDGVRTNLTAKKLNLPVATSDLGDDWTSALGADSDYIMANIHPFFAGVAADKAAAWTYNFWQQNDGPFWKSDKRKNVISETGWPSAGGKDCGSATTTTCEPGAVAGIDEMNRFMSDWVCQALDNGTHYFWFEAFDEPWKIRFNEPGKEWEDKWGLMDVNRKLKTGVKIPDCGGKTVS</sequence>
<evidence type="ECO:0000256" key="3">
    <source>
        <dbReference type="ARBA" id="ARBA00008773"/>
    </source>
</evidence>
<evidence type="ECO:0000313" key="19">
    <source>
        <dbReference type="Proteomes" id="UP000237481"/>
    </source>
</evidence>
<evidence type="ECO:0000256" key="8">
    <source>
        <dbReference type="ARBA" id="ARBA00023136"/>
    </source>
</evidence>
<evidence type="ECO:0000256" key="1">
    <source>
        <dbReference type="ARBA" id="ARBA00000382"/>
    </source>
</evidence>
<keyword evidence="11" id="KW-0961">Cell wall biogenesis/degradation</keyword>
<keyword evidence="7" id="KW-0735">Signal-anchor</keyword>
<evidence type="ECO:0000256" key="5">
    <source>
        <dbReference type="ARBA" id="ARBA00022475"/>
    </source>
</evidence>
<feature type="transmembrane region" description="Helical" evidence="17">
    <location>
        <begin position="468"/>
        <end position="491"/>
    </location>
</feature>
<comment type="subcellular location">
    <subcellularLocation>
        <location evidence="2">Cell membrane</location>
        <topology evidence="2">Single-pass type II membrane protein</topology>
    </subcellularLocation>
</comment>
<dbReference type="GO" id="GO:0071555">
    <property type="term" value="P:cell wall organization"/>
    <property type="evidence" value="ECO:0007669"/>
    <property type="project" value="UniProtKB-KW"/>
</dbReference>
<dbReference type="AlphaFoldDB" id="A0A2S4KP33"/>
<comment type="similarity">
    <text evidence="3">Belongs to the glycosyl hydrolase 17 family.</text>
</comment>
<keyword evidence="12" id="KW-0624">Polysaccharide degradation</keyword>
<dbReference type="GO" id="GO:0042973">
    <property type="term" value="F:glucan endo-1,3-beta-D-glucosidase activity"/>
    <property type="evidence" value="ECO:0007669"/>
    <property type="project" value="UniProtKB-EC"/>
</dbReference>
<evidence type="ECO:0000256" key="13">
    <source>
        <dbReference type="ARBA" id="ARBA00037649"/>
    </source>
</evidence>
<dbReference type="Proteomes" id="UP000237481">
    <property type="component" value="Unassembled WGS sequence"/>
</dbReference>
<dbReference type="Gene3D" id="3.20.20.80">
    <property type="entry name" value="Glycosidases"/>
    <property type="match status" value="1"/>
</dbReference>
<keyword evidence="19" id="KW-1185">Reference proteome</keyword>
<evidence type="ECO:0000256" key="10">
    <source>
        <dbReference type="ARBA" id="ARBA00023277"/>
    </source>
</evidence>
<evidence type="ECO:0000256" key="4">
    <source>
        <dbReference type="ARBA" id="ARBA00012780"/>
    </source>
</evidence>
<organism evidence="18 19">
    <name type="scientific">Tolypocladium paradoxum</name>
    <dbReference type="NCBI Taxonomy" id="94208"/>
    <lineage>
        <taxon>Eukaryota</taxon>
        <taxon>Fungi</taxon>
        <taxon>Dikarya</taxon>
        <taxon>Ascomycota</taxon>
        <taxon>Pezizomycotina</taxon>
        <taxon>Sordariomycetes</taxon>
        <taxon>Hypocreomycetidae</taxon>
        <taxon>Hypocreales</taxon>
        <taxon>Ophiocordycipitaceae</taxon>
        <taxon>Tolypocladium</taxon>
    </lineage>
</organism>
<comment type="catalytic activity">
    <reaction evidence="1">
        <text>Hydrolysis of (1-&gt;3)-beta-D-glucosidic linkages in (1-&gt;3)-beta-D-glucans.</text>
        <dbReference type="EC" id="3.2.1.39"/>
    </reaction>
</comment>
<dbReference type="InterPro" id="IPR050732">
    <property type="entry name" value="Beta-glucan_modifiers"/>
</dbReference>
<dbReference type="GO" id="GO:0009986">
    <property type="term" value="C:cell surface"/>
    <property type="evidence" value="ECO:0007669"/>
    <property type="project" value="TreeGrafter"/>
</dbReference>
<dbReference type="PANTHER" id="PTHR16631:SF17">
    <property type="entry name" value="GLUCAN ENDO-1,3-BETA-GLUCOSIDASE BTGC"/>
    <property type="match status" value="1"/>
</dbReference>
<dbReference type="InterPro" id="IPR017853">
    <property type="entry name" value="GH"/>
</dbReference>
<feature type="compositionally biased region" description="Low complexity" evidence="16">
    <location>
        <begin position="220"/>
        <end position="229"/>
    </location>
</feature>
<keyword evidence="17" id="KW-0812">Transmembrane</keyword>